<evidence type="ECO:0000313" key="2">
    <source>
        <dbReference type="EMBL" id="PQO29893.1"/>
    </source>
</evidence>
<feature type="domain" description="Enoyl reductase (ER)" evidence="1">
    <location>
        <begin position="10"/>
        <end position="312"/>
    </location>
</feature>
<protein>
    <submittedName>
        <fullName evidence="2">Zinc-binding alcohol dehydrogenase</fullName>
    </submittedName>
</protein>
<dbReference type="GO" id="GO:0008270">
    <property type="term" value="F:zinc ion binding"/>
    <property type="evidence" value="ECO:0007669"/>
    <property type="project" value="InterPro"/>
</dbReference>
<evidence type="ECO:0000259" key="1">
    <source>
        <dbReference type="SMART" id="SM00829"/>
    </source>
</evidence>
<dbReference type="InterPro" id="IPR020843">
    <property type="entry name" value="ER"/>
</dbReference>
<reference evidence="2 3" key="1">
    <citation type="submission" date="2018-02" db="EMBL/GenBank/DDBJ databases">
        <title>Comparative genomes isolates from brazilian mangrove.</title>
        <authorList>
            <person name="Araujo J.E."/>
            <person name="Taketani R.G."/>
            <person name="Silva M.C.P."/>
            <person name="Loureco M.V."/>
            <person name="Andreote F.D."/>
        </authorList>
    </citation>
    <scope>NUCLEOTIDE SEQUENCE [LARGE SCALE GENOMIC DNA]</scope>
    <source>
        <strain evidence="2 3">Hex-1 MGV</strain>
    </source>
</reference>
<dbReference type="Gene3D" id="3.40.50.720">
    <property type="entry name" value="NAD(P)-binding Rossmann-like Domain"/>
    <property type="match status" value="1"/>
</dbReference>
<dbReference type="PANTHER" id="PTHR44013:SF1">
    <property type="entry name" value="ZINC-TYPE ALCOHOL DEHYDROGENASE-LIKE PROTEIN C16A3.02C"/>
    <property type="match status" value="1"/>
</dbReference>
<evidence type="ECO:0000313" key="3">
    <source>
        <dbReference type="Proteomes" id="UP000238322"/>
    </source>
</evidence>
<dbReference type="InterPro" id="IPR013154">
    <property type="entry name" value="ADH-like_N"/>
</dbReference>
<dbReference type="Pfam" id="PF13602">
    <property type="entry name" value="ADH_zinc_N_2"/>
    <property type="match status" value="1"/>
</dbReference>
<dbReference type="Gene3D" id="3.90.180.10">
    <property type="entry name" value="Medium-chain alcohol dehydrogenases, catalytic domain"/>
    <property type="match status" value="1"/>
</dbReference>
<dbReference type="InterPro" id="IPR002364">
    <property type="entry name" value="Quin_OxRdtase/zeta-crystal_CS"/>
</dbReference>
<sequence>MQAVVLPRYGEADNLQFTSIRPPKITADQVLIKVHAASVNPIDWKLRQGMLKWVMPDKLPGVLGFDAAGEIAEVGYGAQQHGWNVGDAVIAFSGNTIGGCYAQYVAVDAKFLAHKPDNISYEEAAGIPLAGTTAWKSLVKLGQLHSGDEVLINGASGGVGIFAVQIAKALGATVTAVCSESKHELVRSLGADHVIDYHNVDFTRTDHSYDIIFDAVSKSSFLECRRVLKPSGHYVATLPSVENVGFSVFSKLQKQSCHIVLARPDGDILRSLAALARDGKLRTIVDSVYPLSEVADAHRKSEQEHSTGKIILQVIANDHSGNQPQD</sequence>
<dbReference type="CDD" id="cd08267">
    <property type="entry name" value="MDR1"/>
    <property type="match status" value="1"/>
</dbReference>
<organism evidence="2 3">
    <name type="scientific">Blastopirellula marina</name>
    <dbReference type="NCBI Taxonomy" id="124"/>
    <lineage>
        <taxon>Bacteria</taxon>
        <taxon>Pseudomonadati</taxon>
        <taxon>Planctomycetota</taxon>
        <taxon>Planctomycetia</taxon>
        <taxon>Pirellulales</taxon>
        <taxon>Pirellulaceae</taxon>
        <taxon>Blastopirellula</taxon>
    </lineage>
</organism>
<dbReference type="SUPFAM" id="SSF51735">
    <property type="entry name" value="NAD(P)-binding Rossmann-fold domains"/>
    <property type="match status" value="1"/>
</dbReference>
<gene>
    <name evidence="2" type="ORF">C5Y83_27235</name>
</gene>
<name>A0A2S8FCK4_9BACT</name>
<dbReference type="SUPFAM" id="SSF50129">
    <property type="entry name" value="GroES-like"/>
    <property type="match status" value="1"/>
</dbReference>
<dbReference type="InterPro" id="IPR011032">
    <property type="entry name" value="GroES-like_sf"/>
</dbReference>
<dbReference type="OrthoDB" id="9792162at2"/>
<accession>A0A2S8FCK4</accession>
<dbReference type="InterPro" id="IPR036291">
    <property type="entry name" value="NAD(P)-bd_dom_sf"/>
</dbReference>
<dbReference type="AlphaFoldDB" id="A0A2S8FCK4"/>
<dbReference type="Proteomes" id="UP000238322">
    <property type="component" value="Unassembled WGS sequence"/>
</dbReference>
<dbReference type="GO" id="GO:0016491">
    <property type="term" value="F:oxidoreductase activity"/>
    <property type="evidence" value="ECO:0007669"/>
    <property type="project" value="InterPro"/>
</dbReference>
<dbReference type="PANTHER" id="PTHR44013">
    <property type="entry name" value="ZINC-TYPE ALCOHOL DEHYDROGENASE-LIKE PROTEIN C16A3.02C"/>
    <property type="match status" value="1"/>
</dbReference>
<proteinExistence type="predicted"/>
<comment type="caution">
    <text evidence="2">The sequence shown here is derived from an EMBL/GenBank/DDBJ whole genome shotgun (WGS) entry which is preliminary data.</text>
</comment>
<dbReference type="PROSITE" id="PS01162">
    <property type="entry name" value="QOR_ZETA_CRYSTAL"/>
    <property type="match status" value="1"/>
</dbReference>
<dbReference type="Pfam" id="PF08240">
    <property type="entry name" value="ADH_N"/>
    <property type="match status" value="1"/>
</dbReference>
<dbReference type="SMART" id="SM00829">
    <property type="entry name" value="PKS_ER"/>
    <property type="match status" value="1"/>
</dbReference>
<dbReference type="EMBL" id="PUHY01000015">
    <property type="protein sequence ID" value="PQO29893.1"/>
    <property type="molecule type" value="Genomic_DNA"/>
</dbReference>
<dbReference type="InterPro" id="IPR052733">
    <property type="entry name" value="Chloroplast_QOR"/>
</dbReference>